<feature type="binding site" evidence="3">
    <location>
        <position position="101"/>
    </location>
    <ligand>
        <name>substrate</name>
    </ligand>
</feature>
<organism evidence="5 6">
    <name type="scientific">Sphingomonas lenta</name>
    <dbReference type="NCBI Taxonomy" id="1141887"/>
    <lineage>
        <taxon>Bacteria</taxon>
        <taxon>Pseudomonadati</taxon>
        <taxon>Pseudomonadota</taxon>
        <taxon>Alphaproteobacteria</taxon>
        <taxon>Sphingomonadales</taxon>
        <taxon>Sphingomonadaceae</taxon>
        <taxon>Sphingomonas</taxon>
    </lineage>
</organism>
<comment type="caution">
    <text evidence="5">The sequence shown here is derived from an EMBL/GenBank/DDBJ whole genome shotgun (WGS) entry which is preliminary data.</text>
</comment>
<sequence length="296" mass="31446">MKRMAAEHAATVGATLGEGPVWDARDGALWFVDIKAPRVHCFDSATARLDAWEAPAEIGWVLPAEDGAFLAGLRTGLHRFTPADGRFDLLAEVEPQLPGNRLNDAAVDPAGRVWFGSMDNAETAATGRLYALERGNIRDSGAEPVVITNGPAIAPDGQTLYAVDTLGRAVHAYDLAEDGALRNRRVFLRFDEEHGHPDGAICDAEGGVWIGFFGGWAARRYDAAGRPTHEVSFPVANVTKLSLGGPDGMTAYATTARKGLDAVALAAQPLAGDLFTFRTDAPGVVAPRISLEAFAR</sequence>
<protein>
    <submittedName>
        <fullName evidence="5">Gluconolaconase</fullName>
    </submittedName>
</protein>
<comment type="cofactor">
    <cofactor evidence="3">
        <name>Zn(2+)</name>
        <dbReference type="ChEBI" id="CHEBI:29105"/>
    </cofactor>
    <text evidence="3">Binds 1 divalent metal cation per subunit.</text>
</comment>
<feature type="active site" description="Proton donor/acceptor" evidence="2">
    <location>
        <position position="198"/>
    </location>
</feature>
<comment type="similarity">
    <text evidence="1">Belongs to the SMP-30/CGR1 family.</text>
</comment>
<accession>A0A2A2SBW8</accession>
<dbReference type="Pfam" id="PF08450">
    <property type="entry name" value="SGL"/>
    <property type="match status" value="1"/>
</dbReference>
<evidence type="ECO:0000313" key="6">
    <source>
        <dbReference type="Proteomes" id="UP000218151"/>
    </source>
</evidence>
<dbReference type="OrthoDB" id="2633250at2"/>
<evidence type="ECO:0000313" key="5">
    <source>
        <dbReference type="EMBL" id="PAX06749.1"/>
    </source>
</evidence>
<dbReference type="GO" id="GO:0019853">
    <property type="term" value="P:L-ascorbic acid biosynthetic process"/>
    <property type="evidence" value="ECO:0007669"/>
    <property type="project" value="TreeGrafter"/>
</dbReference>
<dbReference type="InterPro" id="IPR011042">
    <property type="entry name" value="6-blade_b-propeller_TolB-like"/>
</dbReference>
<dbReference type="EMBL" id="NSLI01000005">
    <property type="protein sequence ID" value="PAX06749.1"/>
    <property type="molecule type" value="Genomic_DNA"/>
</dbReference>
<dbReference type="Proteomes" id="UP000218151">
    <property type="component" value="Unassembled WGS sequence"/>
</dbReference>
<feature type="domain" description="SMP-30/Gluconolactonase/LRE-like region" evidence="4">
    <location>
        <begin position="16"/>
        <end position="257"/>
    </location>
</feature>
<evidence type="ECO:0000256" key="2">
    <source>
        <dbReference type="PIRSR" id="PIRSR605511-1"/>
    </source>
</evidence>
<dbReference type="AlphaFoldDB" id="A0A2A2SBW8"/>
<dbReference type="PRINTS" id="PR01790">
    <property type="entry name" value="SMP30FAMILY"/>
</dbReference>
<keyword evidence="6" id="KW-1185">Reference proteome</keyword>
<dbReference type="GO" id="GO:0004341">
    <property type="term" value="F:gluconolactonase activity"/>
    <property type="evidence" value="ECO:0007669"/>
    <property type="project" value="TreeGrafter"/>
</dbReference>
<feature type="binding site" evidence="3">
    <location>
        <position position="149"/>
    </location>
    <ligand>
        <name>a divalent metal cation</name>
        <dbReference type="ChEBI" id="CHEBI:60240"/>
    </ligand>
</feature>
<dbReference type="RefSeq" id="WP_095999494.1">
    <property type="nucleotide sequence ID" value="NZ_NSLI01000005.1"/>
</dbReference>
<dbReference type="InterPro" id="IPR005511">
    <property type="entry name" value="SMP-30"/>
</dbReference>
<proteinExistence type="inferred from homology"/>
<keyword evidence="3" id="KW-0862">Zinc</keyword>
<feature type="binding site" evidence="3">
    <location>
        <position position="198"/>
    </location>
    <ligand>
        <name>a divalent metal cation</name>
        <dbReference type="ChEBI" id="CHEBI:60240"/>
    </ligand>
</feature>
<keyword evidence="3" id="KW-0479">Metal-binding</keyword>
<dbReference type="SUPFAM" id="SSF63829">
    <property type="entry name" value="Calcium-dependent phosphotriesterase"/>
    <property type="match status" value="1"/>
</dbReference>
<feature type="binding site" evidence="3">
    <location>
        <position position="18"/>
    </location>
    <ligand>
        <name>a divalent metal cation</name>
        <dbReference type="ChEBI" id="CHEBI:60240"/>
    </ligand>
</feature>
<evidence type="ECO:0000256" key="3">
    <source>
        <dbReference type="PIRSR" id="PIRSR605511-2"/>
    </source>
</evidence>
<feature type="binding site" evidence="3">
    <location>
        <position position="103"/>
    </location>
    <ligand>
        <name>substrate</name>
    </ligand>
</feature>
<name>A0A2A2SBW8_9SPHN</name>
<dbReference type="PANTHER" id="PTHR10907:SF47">
    <property type="entry name" value="REGUCALCIN"/>
    <property type="match status" value="1"/>
</dbReference>
<reference evidence="6" key="1">
    <citation type="submission" date="2017-09" db="EMBL/GenBank/DDBJ databases">
        <authorList>
            <person name="Feng G."/>
            <person name="Zhu H."/>
        </authorList>
    </citation>
    <scope>NUCLEOTIDE SEQUENCE [LARGE SCALE GENOMIC DNA]</scope>
    <source>
        <strain evidence="6">1PNM-20</strain>
    </source>
</reference>
<gene>
    <name evidence="5" type="ORF">CKY28_16640</name>
</gene>
<dbReference type="InterPro" id="IPR013658">
    <property type="entry name" value="SGL"/>
</dbReference>
<dbReference type="GO" id="GO:0005509">
    <property type="term" value="F:calcium ion binding"/>
    <property type="evidence" value="ECO:0007669"/>
    <property type="project" value="TreeGrafter"/>
</dbReference>
<evidence type="ECO:0000259" key="4">
    <source>
        <dbReference type="Pfam" id="PF08450"/>
    </source>
</evidence>
<dbReference type="Gene3D" id="2.120.10.30">
    <property type="entry name" value="TolB, C-terminal domain"/>
    <property type="match status" value="1"/>
</dbReference>
<evidence type="ECO:0000256" key="1">
    <source>
        <dbReference type="ARBA" id="ARBA00008853"/>
    </source>
</evidence>
<dbReference type="PANTHER" id="PTHR10907">
    <property type="entry name" value="REGUCALCIN"/>
    <property type="match status" value="1"/>
</dbReference>